<protein>
    <submittedName>
        <fullName evidence="2">Uncharacterized protein</fullName>
    </submittedName>
</protein>
<organism evidence="2 3">
    <name type="scientific">Solanum verrucosum</name>
    <dbReference type="NCBI Taxonomy" id="315347"/>
    <lineage>
        <taxon>Eukaryota</taxon>
        <taxon>Viridiplantae</taxon>
        <taxon>Streptophyta</taxon>
        <taxon>Embryophyta</taxon>
        <taxon>Tracheophyta</taxon>
        <taxon>Spermatophyta</taxon>
        <taxon>Magnoliopsida</taxon>
        <taxon>eudicotyledons</taxon>
        <taxon>Gunneridae</taxon>
        <taxon>Pentapetalae</taxon>
        <taxon>asterids</taxon>
        <taxon>lamiids</taxon>
        <taxon>Solanales</taxon>
        <taxon>Solanaceae</taxon>
        <taxon>Solanoideae</taxon>
        <taxon>Solaneae</taxon>
        <taxon>Solanum</taxon>
    </lineage>
</organism>
<dbReference type="PANTHER" id="PTHR33595">
    <property type="entry name" value="VON WILLEBRAND FACTOR A DOMAIN PROTEIN"/>
    <property type="match status" value="1"/>
</dbReference>
<sequence>MMQTLNPYPSTSKTAEIMARYRPIAPKPEAPTSPVSEDNPTGLPPNIQKSPFLRNVWPQLQARPTRTRKRGRTALGPPSMKRARANYFPAGQFPTYQVMAASPSYRPNVVPQFTLIPNLLPLKCGLGTSVTTPSNSITLPLMACTTTTLPMLVEKNSGEEIRGIDLNLAADCPEELDFMPQLQGPKTPGPGVITPQPVRPVGSSISIGCINEEEAPEGGGTNKKIMKKPEEVEEEVEAEALPAVISDSNNKVRLTNAAYKEMVGQPECCWLDYMVGNVCKRIGGEVILEFLDSSCSVPMSSDGFNCWVKIEWGAAQGKKNSVKAFCNAVKLACQSKDYVFEWREKVDKKFGDSNCGFLGRFGGGISHSNCGFLGRFGGGISQDRWKDWEVGSLTTTLHGRDGRMELLYELTLLKTFLDTELKSRILGTYIIFLGLEILRQPHGLIITRQKYTLELLSEYDCSHLPLVSSPLDPTTKLQAHYGDNLIDPTCYGRFTGKLIYLTHSRPNICYAVQHLSQYIQGPWTSHFSAALRVLQYLRNNPSQGLFLASDLSVKLVAFAMQIGDRVSICVDQSVDFLSLLEAHLFLGSQKEQVSISLSSAGAEYRSMRRVVADMTWLNCLLADMGSPTLIYSDSHFIRKTIPHTPDFSVLCSGLFSGRRSLPQSPIWAISPHRSRQIGDLSLPVQLEGVKG</sequence>
<evidence type="ECO:0000313" key="3">
    <source>
        <dbReference type="Proteomes" id="UP001234989"/>
    </source>
</evidence>
<name>A0AAF0TNY4_SOLVR</name>
<reference evidence="2" key="1">
    <citation type="submission" date="2023-08" db="EMBL/GenBank/DDBJ databases">
        <title>A de novo genome assembly of Solanum verrucosum Schlechtendal, a Mexican diploid species geographically isolated from the other diploid A-genome species in potato relatives.</title>
        <authorList>
            <person name="Hosaka K."/>
        </authorList>
    </citation>
    <scope>NUCLEOTIDE SEQUENCE</scope>
    <source>
        <tissue evidence="2">Young leaves</tissue>
    </source>
</reference>
<feature type="region of interest" description="Disordered" evidence="1">
    <location>
        <begin position="62"/>
        <end position="82"/>
    </location>
</feature>
<dbReference type="AlphaFoldDB" id="A0AAF0TNY4"/>
<proteinExistence type="predicted"/>
<keyword evidence="3" id="KW-1185">Reference proteome</keyword>
<gene>
    <name evidence="2" type="ORF">MTR67_020692</name>
</gene>
<dbReference type="Proteomes" id="UP001234989">
    <property type="component" value="Chromosome 4"/>
</dbReference>
<dbReference type="PANTHER" id="PTHR33595:SF3">
    <property type="entry name" value="PAS DOMAIN-CONTAINING PROTEIN"/>
    <property type="match status" value="1"/>
</dbReference>
<accession>A0AAF0TNY4</accession>
<evidence type="ECO:0000256" key="1">
    <source>
        <dbReference type="SAM" id="MobiDB-lite"/>
    </source>
</evidence>
<feature type="region of interest" description="Disordered" evidence="1">
    <location>
        <begin position="25"/>
        <end position="50"/>
    </location>
</feature>
<dbReference type="EMBL" id="CP133615">
    <property type="protein sequence ID" value="WMV27307.1"/>
    <property type="molecule type" value="Genomic_DNA"/>
</dbReference>
<evidence type="ECO:0000313" key="2">
    <source>
        <dbReference type="EMBL" id="WMV27307.1"/>
    </source>
</evidence>